<evidence type="ECO:0000313" key="2">
    <source>
        <dbReference type="Proteomes" id="UP000029120"/>
    </source>
</evidence>
<accession>A0A087GTW1</accession>
<organism evidence="1 2">
    <name type="scientific">Arabis alpina</name>
    <name type="common">Alpine rock-cress</name>
    <dbReference type="NCBI Taxonomy" id="50452"/>
    <lineage>
        <taxon>Eukaryota</taxon>
        <taxon>Viridiplantae</taxon>
        <taxon>Streptophyta</taxon>
        <taxon>Embryophyta</taxon>
        <taxon>Tracheophyta</taxon>
        <taxon>Spermatophyta</taxon>
        <taxon>Magnoliopsida</taxon>
        <taxon>eudicotyledons</taxon>
        <taxon>Gunneridae</taxon>
        <taxon>Pentapetalae</taxon>
        <taxon>rosids</taxon>
        <taxon>malvids</taxon>
        <taxon>Brassicales</taxon>
        <taxon>Brassicaceae</taxon>
        <taxon>Arabideae</taxon>
        <taxon>Arabis</taxon>
    </lineage>
</organism>
<dbReference type="EMBL" id="CM002874">
    <property type="protein sequence ID" value="KFK33313.1"/>
    <property type="molecule type" value="Genomic_DNA"/>
</dbReference>
<sequence>MDFTGNLEKMLLMMRSIGIRSKHSSLELQLRFLIAAIDFDYALHQRNETTL</sequence>
<proteinExistence type="predicted"/>
<dbReference type="Gramene" id="KFK33313">
    <property type="protein sequence ID" value="KFK33313"/>
    <property type="gene ID" value="AALP_AA6G358800"/>
</dbReference>
<protein>
    <submittedName>
        <fullName evidence="1">Uncharacterized protein</fullName>
    </submittedName>
</protein>
<gene>
    <name evidence="1" type="ordered locus">AALP_Aa6g358800</name>
</gene>
<evidence type="ECO:0000313" key="1">
    <source>
        <dbReference type="EMBL" id="KFK33313.1"/>
    </source>
</evidence>
<name>A0A087GTW1_ARAAL</name>
<reference evidence="2" key="1">
    <citation type="journal article" date="2015" name="Nat. Plants">
        <title>Genome expansion of Arabis alpina linked with retrotransposition and reduced symmetric DNA methylation.</title>
        <authorList>
            <person name="Willing E.M."/>
            <person name="Rawat V."/>
            <person name="Mandakova T."/>
            <person name="Maumus F."/>
            <person name="James G.V."/>
            <person name="Nordstroem K.J."/>
            <person name="Becker C."/>
            <person name="Warthmann N."/>
            <person name="Chica C."/>
            <person name="Szarzynska B."/>
            <person name="Zytnicki M."/>
            <person name="Albani M.C."/>
            <person name="Kiefer C."/>
            <person name="Bergonzi S."/>
            <person name="Castaings L."/>
            <person name="Mateos J.L."/>
            <person name="Berns M.C."/>
            <person name="Bujdoso N."/>
            <person name="Piofczyk T."/>
            <person name="de Lorenzo L."/>
            <person name="Barrero-Sicilia C."/>
            <person name="Mateos I."/>
            <person name="Piednoel M."/>
            <person name="Hagmann J."/>
            <person name="Chen-Min-Tao R."/>
            <person name="Iglesias-Fernandez R."/>
            <person name="Schuster S.C."/>
            <person name="Alonso-Blanco C."/>
            <person name="Roudier F."/>
            <person name="Carbonero P."/>
            <person name="Paz-Ares J."/>
            <person name="Davis S.J."/>
            <person name="Pecinka A."/>
            <person name="Quesneville H."/>
            <person name="Colot V."/>
            <person name="Lysak M.A."/>
            <person name="Weigel D."/>
            <person name="Coupland G."/>
            <person name="Schneeberger K."/>
        </authorList>
    </citation>
    <scope>NUCLEOTIDE SEQUENCE [LARGE SCALE GENOMIC DNA]</scope>
    <source>
        <strain evidence="2">cv. Pajares</strain>
    </source>
</reference>
<dbReference type="Proteomes" id="UP000029120">
    <property type="component" value="Chromosome 6"/>
</dbReference>
<dbReference type="AlphaFoldDB" id="A0A087GTW1"/>
<keyword evidence="2" id="KW-1185">Reference proteome</keyword>